<keyword evidence="3" id="KW-0203">Cytokinin biosynthesis</keyword>
<proteinExistence type="inferred from homology"/>
<dbReference type="RefSeq" id="WP_040311042.1">
    <property type="nucleotide sequence ID" value="NZ_CABJGD010000003.1"/>
</dbReference>
<dbReference type="SUPFAM" id="SSF102405">
    <property type="entry name" value="MCP/YpsA-like"/>
    <property type="match status" value="1"/>
</dbReference>
<evidence type="ECO:0000256" key="3">
    <source>
        <dbReference type="RuleBase" id="RU363015"/>
    </source>
</evidence>
<evidence type="ECO:0000256" key="2">
    <source>
        <dbReference type="ARBA" id="ARBA00006763"/>
    </source>
</evidence>
<organism evidence="4 5">
    <name type="scientific">Phocaeicola coprophilus</name>
    <dbReference type="NCBI Taxonomy" id="387090"/>
    <lineage>
        <taxon>Bacteria</taxon>
        <taxon>Pseudomonadati</taxon>
        <taxon>Bacteroidota</taxon>
        <taxon>Bacteroidia</taxon>
        <taxon>Bacteroidales</taxon>
        <taxon>Bacteroidaceae</taxon>
        <taxon>Phocaeicola</taxon>
    </lineage>
</organism>
<comment type="similarity">
    <text evidence="2 3">Belongs to the LOG family.</text>
</comment>
<dbReference type="NCBIfam" id="TIGR00730">
    <property type="entry name" value="Rossman fold protein, TIGR00730 family"/>
    <property type="match status" value="1"/>
</dbReference>
<dbReference type="GeneID" id="78406156"/>
<dbReference type="GO" id="GO:0008714">
    <property type="term" value="F:AMP nucleosidase activity"/>
    <property type="evidence" value="ECO:0007669"/>
    <property type="project" value="UniProtKB-EC"/>
</dbReference>
<gene>
    <name evidence="4" type="ORF">DW921_02325</name>
</gene>
<sequence length="177" mass="19583">MDKIAIFCSASDHIAPVYVEKARELGAWMGQNRKWLVYGGSDTGLMEEVARAAKEQGAMIMGVVPDKLEERGRVSNLLDVTFHTVNLSDRKDIMLQEADVMVALPGGVGTLDEVFHVMAGATIGYHSKQVIFYNVEGFWNGLLDFLSGLEAANFAHRPLNNFYQVANTFEELTALLK</sequence>
<dbReference type="EMBL" id="QSFT01000003">
    <property type="protein sequence ID" value="RHA78305.1"/>
    <property type="molecule type" value="Genomic_DNA"/>
</dbReference>
<dbReference type="EC" id="3.2.2.n1" evidence="3"/>
<dbReference type="InterPro" id="IPR005269">
    <property type="entry name" value="LOG"/>
</dbReference>
<accession>A0A413T403</accession>
<evidence type="ECO:0000256" key="1">
    <source>
        <dbReference type="ARBA" id="ARBA00000274"/>
    </source>
</evidence>
<evidence type="ECO:0000313" key="5">
    <source>
        <dbReference type="Proteomes" id="UP000283855"/>
    </source>
</evidence>
<keyword evidence="3" id="KW-0378">Hydrolase</keyword>
<name>A0A413T403_9BACT</name>
<dbReference type="AlphaFoldDB" id="A0A413T403"/>
<dbReference type="Proteomes" id="UP000283855">
    <property type="component" value="Unassembled WGS sequence"/>
</dbReference>
<reference evidence="4 5" key="1">
    <citation type="submission" date="2018-08" db="EMBL/GenBank/DDBJ databases">
        <title>A genome reference for cultivated species of the human gut microbiota.</title>
        <authorList>
            <person name="Zou Y."/>
            <person name="Xue W."/>
            <person name="Luo G."/>
        </authorList>
    </citation>
    <scope>NUCLEOTIDE SEQUENCE [LARGE SCALE GENOMIC DNA]</scope>
    <source>
        <strain evidence="4 5">AM42-38</strain>
    </source>
</reference>
<comment type="caution">
    <text evidence="4">The sequence shown here is derived from an EMBL/GenBank/DDBJ whole genome shotgun (WGS) entry which is preliminary data.</text>
</comment>
<dbReference type="PANTHER" id="PTHR31223">
    <property type="entry name" value="LOG FAMILY PROTEIN YJL055W"/>
    <property type="match status" value="1"/>
</dbReference>
<dbReference type="GO" id="GO:0009691">
    <property type="term" value="P:cytokinin biosynthetic process"/>
    <property type="evidence" value="ECO:0007669"/>
    <property type="project" value="UniProtKB-UniRule"/>
</dbReference>
<dbReference type="Gene3D" id="3.40.50.450">
    <property type="match status" value="1"/>
</dbReference>
<dbReference type="GO" id="GO:0005829">
    <property type="term" value="C:cytosol"/>
    <property type="evidence" value="ECO:0007669"/>
    <property type="project" value="TreeGrafter"/>
</dbReference>
<dbReference type="PANTHER" id="PTHR31223:SF70">
    <property type="entry name" value="LOG FAMILY PROTEIN YJL055W"/>
    <property type="match status" value="1"/>
</dbReference>
<dbReference type="InterPro" id="IPR031100">
    <property type="entry name" value="LOG_fam"/>
</dbReference>
<protein>
    <recommendedName>
        <fullName evidence="3">Cytokinin riboside 5'-monophosphate phosphoribohydrolase</fullName>
        <ecNumber evidence="3">3.2.2.n1</ecNumber>
    </recommendedName>
</protein>
<dbReference type="Pfam" id="PF03641">
    <property type="entry name" value="Lysine_decarbox"/>
    <property type="match status" value="1"/>
</dbReference>
<comment type="catalytic activity">
    <reaction evidence="1">
        <text>AMP + H2O = D-ribose 5-phosphate + adenine</text>
        <dbReference type="Rhea" id="RHEA:20129"/>
        <dbReference type="ChEBI" id="CHEBI:15377"/>
        <dbReference type="ChEBI" id="CHEBI:16708"/>
        <dbReference type="ChEBI" id="CHEBI:78346"/>
        <dbReference type="ChEBI" id="CHEBI:456215"/>
        <dbReference type="EC" id="3.2.2.4"/>
    </reaction>
</comment>
<evidence type="ECO:0000313" key="4">
    <source>
        <dbReference type="EMBL" id="RHA78305.1"/>
    </source>
</evidence>